<comment type="caution">
    <text evidence="3">The sequence shown here is derived from an EMBL/GenBank/DDBJ whole genome shotgun (WGS) entry which is preliminary data.</text>
</comment>
<dbReference type="EMBL" id="JACHJW010000001">
    <property type="protein sequence ID" value="MBB4960706.1"/>
    <property type="molecule type" value="Genomic_DNA"/>
</dbReference>
<keyword evidence="2" id="KW-0472">Membrane</keyword>
<evidence type="ECO:0000256" key="1">
    <source>
        <dbReference type="SAM" id="MobiDB-lite"/>
    </source>
</evidence>
<keyword evidence="2" id="KW-1133">Transmembrane helix</keyword>
<name>A0A7W7WQW9_9ACTN</name>
<sequence length="355" mass="36858">MTDPYSPYSNQPDPNQPQQWGPPPTSAPPGQSAGYPAPAQPGAQPQYGQPAQPGQYDPTGQQPQYGTPGQPGQYDPTGAQPQYGQPAQPGQYDPTGQQPQYGTPGQPGAYDPSGQPPYGTPEPPKKSNKGLTIGLIIGGVVLLVLLLCGGAVALVMNSGDDEDDKPIAQPGNSAGADPSNGAKPTQPGNKNNNAITADSASDFREVCSGGAIMNAAPYNGPAGAKAYAFSNSPGRLTSWGTESLDYDATYYAKSAEYTTVSVVGCLTYEEGSEASGQKCDIKASDGTKLTVDYMSSRYTLTFHNAQTGEKIGDGGSINAPATRCPSFMTYNKTTLKSYASPDDGTLNAAFKKFLS</sequence>
<feature type="region of interest" description="Disordered" evidence="1">
    <location>
        <begin position="163"/>
        <end position="195"/>
    </location>
</feature>
<feature type="compositionally biased region" description="Polar residues" evidence="1">
    <location>
        <begin position="7"/>
        <end position="19"/>
    </location>
</feature>
<dbReference type="AlphaFoldDB" id="A0A7W7WQW9"/>
<dbReference type="Proteomes" id="UP000578819">
    <property type="component" value="Unassembled WGS sequence"/>
</dbReference>
<evidence type="ECO:0000313" key="3">
    <source>
        <dbReference type="EMBL" id="MBB4960706.1"/>
    </source>
</evidence>
<proteinExistence type="predicted"/>
<feature type="compositionally biased region" description="Polar residues" evidence="1">
    <location>
        <begin position="182"/>
        <end position="195"/>
    </location>
</feature>
<accession>A0A7W7WQW9</accession>
<keyword evidence="4" id="KW-1185">Reference proteome</keyword>
<feature type="region of interest" description="Disordered" evidence="1">
    <location>
        <begin position="1"/>
        <end position="126"/>
    </location>
</feature>
<feature type="compositionally biased region" description="Low complexity" evidence="1">
    <location>
        <begin position="28"/>
        <end position="108"/>
    </location>
</feature>
<reference evidence="3 4" key="1">
    <citation type="submission" date="2020-08" db="EMBL/GenBank/DDBJ databases">
        <title>Sequencing the genomes of 1000 actinobacteria strains.</title>
        <authorList>
            <person name="Klenk H.-P."/>
        </authorList>
    </citation>
    <scope>NUCLEOTIDE SEQUENCE [LARGE SCALE GENOMIC DNA]</scope>
    <source>
        <strain evidence="3 4">DSM 45886</strain>
    </source>
</reference>
<gene>
    <name evidence="3" type="ORF">FHR38_004439</name>
</gene>
<organism evidence="3 4">
    <name type="scientific">Micromonospora polyrhachis</name>
    <dbReference type="NCBI Taxonomy" id="1282883"/>
    <lineage>
        <taxon>Bacteria</taxon>
        <taxon>Bacillati</taxon>
        <taxon>Actinomycetota</taxon>
        <taxon>Actinomycetes</taxon>
        <taxon>Micromonosporales</taxon>
        <taxon>Micromonosporaceae</taxon>
        <taxon>Micromonospora</taxon>
    </lineage>
</organism>
<evidence type="ECO:0000256" key="2">
    <source>
        <dbReference type="SAM" id="Phobius"/>
    </source>
</evidence>
<evidence type="ECO:0000313" key="4">
    <source>
        <dbReference type="Proteomes" id="UP000578819"/>
    </source>
</evidence>
<keyword evidence="2" id="KW-0812">Transmembrane</keyword>
<dbReference type="RefSeq" id="WP_184536442.1">
    <property type="nucleotide sequence ID" value="NZ_JACHJW010000001.1"/>
</dbReference>
<feature type="transmembrane region" description="Helical" evidence="2">
    <location>
        <begin position="133"/>
        <end position="156"/>
    </location>
</feature>
<protein>
    <submittedName>
        <fullName evidence="3">Uncharacterized protein</fullName>
    </submittedName>
</protein>